<feature type="non-terminal residue" evidence="2">
    <location>
        <position position="378"/>
    </location>
</feature>
<reference evidence="2" key="1">
    <citation type="journal article" date="2020" name="mSystems">
        <title>Genome- and Community-Level Interaction Insights into Carbon Utilization and Element Cycling Functions of Hydrothermarchaeota in Hydrothermal Sediment.</title>
        <authorList>
            <person name="Zhou Z."/>
            <person name="Liu Y."/>
            <person name="Xu W."/>
            <person name="Pan J."/>
            <person name="Luo Z.H."/>
            <person name="Li M."/>
        </authorList>
    </citation>
    <scope>NUCLEOTIDE SEQUENCE [LARGE SCALE GENOMIC DNA]</scope>
    <source>
        <strain evidence="2">SpSt-1135</strain>
    </source>
</reference>
<protein>
    <recommendedName>
        <fullName evidence="3">Double Cache domain-containing protein</fullName>
    </recommendedName>
</protein>
<name>A0A7C6E7S9_DESAE</name>
<gene>
    <name evidence="2" type="ORF">ENM99_01730</name>
</gene>
<dbReference type="EMBL" id="DRZX01000080">
    <property type="protein sequence ID" value="HHS48571.1"/>
    <property type="molecule type" value="Genomic_DNA"/>
</dbReference>
<proteinExistence type="predicted"/>
<comment type="caution">
    <text evidence="2">The sequence shown here is derived from an EMBL/GenBank/DDBJ whole genome shotgun (WGS) entry which is preliminary data.</text>
</comment>
<dbReference type="AlphaFoldDB" id="A0A7C6E7S9"/>
<keyword evidence="1" id="KW-1133">Transmembrane helix</keyword>
<feature type="transmembrane region" description="Helical" evidence="1">
    <location>
        <begin position="225"/>
        <end position="252"/>
    </location>
</feature>
<dbReference type="Proteomes" id="UP000886400">
    <property type="component" value="Unassembled WGS sequence"/>
</dbReference>
<sequence length="378" mass="43947">MIVFAVFIGVYRNFTRYTQSQLNTIAQQSAFTIQTYVRFLHNSENSLKDSIAINFYTQRIHSTIKNYVDKDPDVYAVLVTSSDKQVVCAYPENVGLKLLQNSICSKNKINISSAFYVNGKLAVIDCIPFDKGYILVSRVPVLILIKSLINIDYKSLNVFILQKDGKLQDSLKKISQDEYKNYLKYVTKSSGNFETQTQLISYAQIPYTGRTLFVSVSKKELYEKFFHGIVFFLLITFSSFIIFSIILLWAFYKLNLFDRLRLINMSFVKTSNDINALMIDKVSFRSLLDKISDKLIENYYIDLCIFYFKEQNQMRIKSYKAKKECLECFESKVATNEACNRYFLSLATNSLYPQVIDVANSKQLTEIYKFCKLRVVWC</sequence>
<keyword evidence="1" id="KW-0812">Transmembrane</keyword>
<evidence type="ECO:0008006" key="3">
    <source>
        <dbReference type="Google" id="ProtNLM"/>
    </source>
</evidence>
<organism evidence="2">
    <name type="scientific">Desulfurella acetivorans</name>
    <dbReference type="NCBI Taxonomy" id="33002"/>
    <lineage>
        <taxon>Bacteria</taxon>
        <taxon>Pseudomonadati</taxon>
        <taxon>Campylobacterota</taxon>
        <taxon>Desulfurellia</taxon>
        <taxon>Desulfurellales</taxon>
        <taxon>Desulfurellaceae</taxon>
        <taxon>Desulfurella</taxon>
    </lineage>
</organism>
<accession>A0A7C6E7S9</accession>
<evidence type="ECO:0000256" key="1">
    <source>
        <dbReference type="SAM" id="Phobius"/>
    </source>
</evidence>
<evidence type="ECO:0000313" key="2">
    <source>
        <dbReference type="EMBL" id="HHS48571.1"/>
    </source>
</evidence>
<keyword evidence="1" id="KW-0472">Membrane</keyword>